<sequence length="585" mass="62884">MKDDTNARLDCVANNIDAYLAITDDQVVKVAWAYYSTYPGYEGWTIPTSVSCDTCMNGIGPWMVEALSILGIALKPPSGGKLSHAQFAEYARDADVLIYPDGNYESVMGNSTVAAIISGIPAIKNRRVFDVQGQGLADFFTSRLSALDVFVEDLATAIFSDDFEITGVQHDLVFLRNVYTDPIGAVPACSGDYAPVLANACVPTEFVAQREQEEEQEDLEEILSGAGGTRAGLLVATAAAAVAPKPDCSSLNSAFSRFLDFEARRSRCNALPGCSFSGRSVTGRCWSDHDLAMHLAAERQREERERRRGEEGDGDTEEEKRIKYFGRPAAALTSSLVNTSMSAISRSGRVPVQHGYEGATSGGGRAAAEEAVGAGELKGLVGEIGKDMKNEFKTSVTRSVAENIATKTEETKGLAVALVTATLGDPDLPGKVAGIIKEFAGKPSVVSALSAALATSVVSTAWLRGLALPLAERQLDWWLVRDDAEGGTRWLRRELARLGARLVPSETVAGLAAWLLAAQLDPSEGSLKDPAADLAARALAWQVDNCAWAISENVHWCLRDEWYKEYARGGVKEGLRKYELGRKGK</sequence>
<comment type="caution">
    <text evidence="2">The sequence shown here is derived from an EMBL/GenBank/DDBJ whole genome shotgun (WGS) entry which is preliminary data.</text>
</comment>
<reference evidence="2 3" key="1">
    <citation type="journal article" date="2023" name="Commun. Biol.">
        <title>Genome analysis of Parmales, the sister group of diatoms, reveals the evolutionary specialization of diatoms from phago-mixotrophs to photoautotrophs.</title>
        <authorList>
            <person name="Ban H."/>
            <person name="Sato S."/>
            <person name="Yoshikawa S."/>
            <person name="Yamada K."/>
            <person name="Nakamura Y."/>
            <person name="Ichinomiya M."/>
            <person name="Sato N."/>
            <person name="Blanc-Mathieu R."/>
            <person name="Endo H."/>
            <person name="Kuwata A."/>
            <person name="Ogata H."/>
        </authorList>
    </citation>
    <scope>NUCLEOTIDE SEQUENCE [LARGE SCALE GENOMIC DNA]</scope>
</reference>
<name>A0ABQ6NCK3_9STRA</name>
<gene>
    <name evidence="2" type="ORF">TeGR_g9974</name>
</gene>
<feature type="compositionally biased region" description="Basic and acidic residues" evidence="1">
    <location>
        <begin position="298"/>
        <end position="311"/>
    </location>
</feature>
<keyword evidence="3" id="KW-1185">Reference proteome</keyword>
<dbReference type="EMBL" id="BRYB01006439">
    <property type="protein sequence ID" value="GMI57704.1"/>
    <property type="molecule type" value="Genomic_DNA"/>
</dbReference>
<evidence type="ECO:0000313" key="2">
    <source>
        <dbReference type="EMBL" id="GMI57704.1"/>
    </source>
</evidence>
<evidence type="ECO:0000256" key="1">
    <source>
        <dbReference type="SAM" id="MobiDB-lite"/>
    </source>
</evidence>
<proteinExistence type="predicted"/>
<dbReference type="Proteomes" id="UP001165060">
    <property type="component" value="Unassembled WGS sequence"/>
</dbReference>
<feature type="region of interest" description="Disordered" evidence="1">
    <location>
        <begin position="298"/>
        <end position="319"/>
    </location>
</feature>
<protein>
    <submittedName>
        <fullName evidence="2">Uncharacterized protein</fullName>
    </submittedName>
</protein>
<accession>A0ABQ6NCK3</accession>
<evidence type="ECO:0000313" key="3">
    <source>
        <dbReference type="Proteomes" id="UP001165060"/>
    </source>
</evidence>
<organism evidence="2 3">
    <name type="scientific">Tetraparma gracilis</name>
    <dbReference type="NCBI Taxonomy" id="2962635"/>
    <lineage>
        <taxon>Eukaryota</taxon>
        <taxon>Sar</taxon>
        <taxon>Stramenopiles</taxon>
        <taxon>Ochrophyta</taxon>
        <taxon>Bolidophyceae</taxon>
        <taxon>Parmales</taxon>
        <taxon>Triparmaceae</taxon>
        <taxon>Tetraparma</taxon>
    </lineage>
</organism>